<dbReference type="GO" id="GO:0000049">
    <property type="term" value="F:tRNA binding"/>
    <property type="evidence" value="ECO:0007669"/>
    <property type="project" value="UniProtKB-KW"/>
</dbReference>
<gene>
    <name evidence="18" type="ORF">NCGR_LOCUS610</name>
</gene>
<keyword evidence="10" id="KW-0067">ATP-binding</keyword>
<evidence type="ECO:0000256" key="15">
    <source>
        <dbReference type="ARBA" id="ARBA00038020"/>
    </source>
</evidence>
<evidence type="ECO:0000256" key="12">
    <source>
        <dbReference type="ARBA" id="ARBA00022927"/>
    </source>
</evidence>
<keyword evidence="19" id="KW-1185">Reference proteome</keyword>
<comment type="catalytic activity">
    <reaction evidence="16">
        <text>5-taurinomethyluridine(34) in tRNA + S-sulfanyl-L-cysteinyl-[protein] + AH2 + ATP = 5-taurinomethyl-2-thiouridine(34) in tRNA + L-cysteinyl-[protein] + A + AMP + diphosphate + H(+)</text>
        <dbReference type="Rhea" id="RHEA:47040"/>
        <dbReference type="Rhea" id="RHEA-COMP:10131"/>
        <dbReference type="Rhea" id="RHEA-COMP:11726"/>
        <dbReference type="Rhea" id="RHEA-COMP:11732"/>
        <dbReference type="Rhea" id="RHEA-COMP:11733"/>
        <dbReference type="ChEBI" id="CHEBI:13193"/>
        <dbReference type="ChEBI" id="CHEBI:15378"/>
        <dbReference type="ChEBI" id="CHEBI:17499"/>
        <dbReference type="ChEBI" id="CHEBI:29950"/>
        <dbReference type="ChEBI" id="CHEBI:30616"/>
        <dbReference type="ChEBI" id="CHEBI:33019"/>
        <dbReference type="ChEBI" id="CHEBI:61963"/>
        <dbReference type="ChEBI" id="CHEBI:87171"/>
        <dbReference type="ChEBI" id="CHEBI:87172"/>
        <dbReference type="ChEBI" id="CHEBI:456215"/>
        <dbReference type="EC" id="2.8.1.14"/>
    </reaction>
</comment>
<evidence type="ECO:0000256" key="5">
    <source>
        <dbReference type="ARBA" id="ARBA00011953"/>
    </source>
</evidence>
<dbReference type="AlphaFoldDB" id="A0A811M6H2"/>
<evidence type="ECO:0000256" key="7">
    <source>
        <dbReference type="ARBA" id="ARBA00022679"/>
    </source>
</evidence>
<protein>
    <recommendedName>
        <fullName evidence="5">tRNA-5-taurinomethyluridine 2-sulfurtransferase</fullName>
        <ecNumber evidence="5">2.8.1.14</ecNumber>
    </recommendedName>
</protein>
<evidence type="ECO:0000256" key="8">
    <source>
        <dbReference type="ARBA" id="ARBA00022694"/>
    </source>
</evidence>
<dbReference type="OrthoDB" id="1434354at2759"/>
<dbReference type="CDD" id="cd01998">
    <property type="entry name" value="MnmA_TRMU-like"/>
    <property type="match status" value="1"/>
</dbReference>
<evidence type="ECO:0000256" key="11">
    <source>
        <dbReference type="ARBA" id="ARBA00022884"/>
    </source>
</evidence>
<keyword evidence="14" id="KW-1015">Disulfide bond</keyword>
<dbReference type="PANTHER" id="PTHR43052">
    <property type="match status" value="1"/>
</dbReference>
<evidence type="ECO:0000259" key="17">
    <source>
        <dbReference type="PROSITE" id="PS50191"/>
    </source>
</evidence>
<evidence type="ECO:0000256" key="2">
    <source>
        <dbReference type="ARBA" id="ARBA00004202"/>
    </source>
</evidence>
<dbReference type="Pfam" id="PF03765">
    <property type="entry name" value="CRAL_TRIO_N"/>
    <property type="match status" value="1"/>
</dbReference>
<dbReference type="Gene3D" id="2.40.30.10">
    <property type="entry name" value="Translation factors"/>
    <property type="match status" value="1"/>
</dbReference>
<evidence type="ECO:0000256" key="6">
    <source>
        <dbReference type="ARBA" id="ARBA00022555"/>
    </source>
</evidence>
<evidence type="ECO:0000256" key="9">
    <source>
        <dbReference type="ARBA" id="ARBA00022741"/>
    </source>
</evidence>
<keyword evidence="6" id="KW-0820">tRNA-binding</keyword>
<dbReference type="SUPFAM" id="SSF52402">
    <property type="entry name" value="Adenine nucleotide alpha hydrolases-like"/>
    <property type="match status" value="1"/>
</dbReference>
<keyword evidence="8" id="KW-0819">tRNA processing</keyword>
<dbReference type="GO" id="GO:0005524">
    <property type="term" value="F:ATP binding"/>
    <property type="evidence" value="ECO:0007669"/>
    <property type="project" value="UniProtKB-KW"/>
</dbReference>
<name>A0A811M6H2_9POAL</name>
<keyword evidence="9" id="KW-0547">Nucleotide-binding</keyword>
<evidence type="ECO:0000256" key="4">
    <source>
        <dbReference type="ARBA" id="ARBA00006191"/>
    </source>
</evidence>
<dbReference type="PROSITE" id="PS50191">
    <property type="entry name" value="CRAL_TRIO"/>
    <property type="match status" value="1"/>
</dbReference>
<dbReference type="Gene3D" id="3.40.525.10">
    <property type="entry name" value="CRAL-TRIO lipid binding domain"/>
    <property type="match status" value="1"/>
</dbReference>
<comment type="similarity">
    <text evidence="4">Belongs to the MnmA/TRMU family.</text>
</comment>
<dbReference type="GO" id="GO:0000139">
    <property type="term" value="C:Golgi membrane"/>
    <property type="evidence" value="ECO:0007669"/>
    <property type="project" value="UniProtKB-SubCell"/>
</dbReference>
<comment type="similarity">
    <text evidence="15">Belongs to the SFH family.</text>
</comment>
<comment type="subcellular location">
    <subcellularLocation>
        <location evidence="2">Cell membrane</location>
        <topology evidence="2">Peripheral membrane protein</topology>
    </subcellularLocation>
    <subcellularLocation>
        <location evidence="3">Golgi apparatus membrane</location>
        <topology evidence="3">Peripheral membrane protein</topology>
    </subcellularLocation>
</comment>
<dbReference type="EC" id="2.8.1.14" evidence="5"/>
<proteinExistence type="inferred from homology"/>
<dbReference type="GO" id="GO:0008033">
    <property type="term" value="P:tRNA processing"/>
    <property type="evidence" value="ECO:0007669"/>
    <property type="project" value="UniProtKB-KW"/>
</dbReference>
<accession>A0A811M6H2</accession>
<dbReference type="InterPro" id="IPR004506">
    <property type="entry name" value="MnmA-like"/>
</dbReference>
<dbReference type="SMART" id="SM01100">
    <property type="entry name" value="CRAL_TRIO_N"/>
    <property type="match status" value="1"/>
</dbReference>
<dbReference type="Pfam" id="PF03054">
    <property type="entry name" value="tRNA_Me_trans"/>
    <property type="match status" value="1"/>
</dbReference>
<dbReference type="EMBL" id="CAJGYO010000001">
    <property type="protein sequence ID" value="CAD6202321.1"/>
    <property type="molecule type" value="Genomic_DNA"/>
</dbReference>
<keyword evidence="11" id="KW-0694">RNA-binding</keyword>
<evidence type="ECO:0000313" key="18">
    <source>
        <dbReference type="EMBL" id="CAD6202321.1"/>
    </source>
</evidence>
<comment type="caution">
    <text evidence="18">The sequence shown here is derived from an EMBL/GenBank/DDBJ whole genome shotgun (WGS) entry which is preliminary data.</text>
</comment>
<dbReference type="InterPro" id="IPR046884">
    <property type="entry name" value="MnmA-like_central"/>
</dbReference>
<dbReference type="Pfam" id="PF20259">
    <property type="entry name" value="tRNA_Me_trans_M"/>
    <property type="match status" value="1"/>
</dbReference>
<dbReference type="SUPFAM" id="SSF52087">
    <property type="entry name" value="CRAL/TRIO domain"/>
    <property type="match status" value="1"/>
</dbReference>
<evidence type="ECO:0000256" key="3">
    <source>
        <dbReference type="ARBA" id="ARBA00004395"/>
    </source>
</evidence>
<organism evidence="18 19">
    <name type="scientific">Miscanthus lutarioriparius</name>
    <dbReference type="NCBI Taxonomy" id="422564"/>
    <lineage>
        <taxon>Eukaryota</taxon>
        <taxon>Viridiplantae</taxon>
        <taxon>Streptophyta</taxon>
        <taxon>Embryophyta</taxon>
        <taxon>Tracheophyta</taxon>
        <taxon>Spermatophyta</taxon>
        <taxon>Magnoliopsida</taxon>
        <taxon>Liliopsida</taxon>
        <taxon>Poales</taxon>
        <taxon>Poaceae</taxon>
        <taxon>PACMAD clade</taxon>
        <taxon>Panicoideae</taxon>
        <taxon>Andropogonodae</taxon>
        <taxon>Andropogoneae</taxon>
        <taxon>Saccharinae</taxon>
        <taxon>Miscanthus</taxon>
    </lineage>
</organism>
<dbReference type="SUPFAM" id="SSF46938">
    <property type="entry name" value="CRAL/TRIO N-terminal domain"/>
    <property type="match status" value="1"/>
</dbReference>
<comment type="function">
    <text evidence="1">Catalyzes the 2-thiolation of uridine at the wobble position (U34) of mitochondrial tRNA(Lys), tRNA(Glu) and tRNA(Gln). Required for the formation of 5-taurinomethyl-2-thiouridine (tm5s2U) of mitochondrial tRNA(Lys), tRNA(Glu), and tRNA(Gln) at the wobble position. ATP is required to activate the C2 atom of the wobble base.</text>
</comment>
<evidence type="ECO:0000256" key="10">
    <source>
        <dbReference type="ARBA" id="ARBA00022840"/>
    </source>
</evidence>
<evidence type="ECO:0000256" key="14">
    <source>
        <dbReference type="ARBA" id="ARBA00023157"/>
    </source>
</evidence>
<dbReference type="SMART" id="SM00516">
    <property type="entry name" value="SEC14"/>
    <property type="match status" value="1"/>
</dbReference>
<dbReference type="Pfam" id="PF20258">
    <property type="entry name" value="tRNA_Me_trans_C"/>
    <property type="match status" value="1"/>
</dbReference>
<keyword evidence="12" id="KW-0653">Protein transport</keyword>
<feature type="domain" description="CRAL-TRIO" evidence="17">
    <location>
        <begin position="654"/>
        <end position="828"/>
    </location>
</feature>
<keyword evidence="7" id="KW-0808">Transferase</keyword>
<dbReference type="Proteomes" id="UP000604825">
    <property type="component" value="Unassembled WGS sequence"/>
</dbReference>
<keyword evidence="12" id="KW-0813">Transport</keyword>
<dbReference type="NCBIfam" id="TIGR00420">
    <property type="entry name" value="trmU"/>
    <property type="match status" value="1"/>
</dbReference>
<dbReference type="InterPro" id="IPR036273">
    <property type="entry name" value="CRAL/TRIO_N_dom_sf"/>
</dbReference>
<dbReference type="InterPro" id="IPR014729">
    <property type="entry name" value="Rossmann-like_a/b/a_fold"/>
</dbReference>
<dbReference type="InterPro" id="IPR011074">
    <property type="entry name" value="CRAL/TRIO_N_dom"/>
</dbReference>
<evidence type="ECO:0000256" key="13">
    <source>
        <dbReference type="ARBA" id="ARBA00023034"/>
    </source>
</evidence>
<sequence length="1257" mass="142418">MLRVVVSPLPALHPLLRRGPLLNHKPLLRSRLQPWPFRALSSPADAASAPSAAVKGEAVALEEHLTRCAAACRAPLRVAVLVSGGVDSSVALRLLHAAGYHCTAFYLKIWFQEDFRNFWSECPWDEDLKYAQAVCDKIDVPLEVVHLSDEYWNHVVSHMINEYRCGRTPNPDVLCNTRIKFGAFLEAIENLGFDYIASGHYARVVHPSAENTEAPYVLQLSKDKVKDQTYFLSHLSQSQLRRLLFPLGCITKDEVRRLATQMGLPNQGRKDSQGICFLGKVKFSEFVERHIGEMEGIILEAESGDYLGKHRGFWFYTIGQRQGLRLPGGPWYVVEKDVQNNVVFVSRNYYSLDKRRRTFRVGSLNWFDNSGPGNNEQLKCKVRHSPEFHDCTLIKEHTEENEDALVVHLSEDDQGLAGGQFAAFYSENSCLGSGIILDSWDKMSFPVCSRALEIAKLEDKSSLGKPEVEKRNLRLLAAVDFDEDGQLEPGSSSVPVDFQSSATYKMSVRRRSASMEGLLMLDDRKERRSDVDNSEDERRRLSIGSLKKKALNASNKLTHSLKKRGKRKVEHRASSFTIEDVRDEQEERAVFTFQQELLNRNLLPDKHNDYHLLLRFFKARKFDTEKAIHMWAEMLQWRKEFGADTILEDFSFEELDDVLCYYPQGYHGVDRHGRPVYIERLGKVEPNKLMHITTVDRYMKYHVQEFERAFRDRFPACSIAAKRHIDSTTTILDVDGVGLKNFSKTARDMLSRMQKIDSDYYPETLHQMFVVNAGSGFKLLWNSVKGFLDPKTASKIHILGTKFQNKLLEVIDASQLPEFLGGTCTCAAVGGCLRSNKGPWNDPHIMKLAHNKEAKFTRHTRRLSEIEQRMSSFARLHLLKSRNSDTSTVESGSEIDDLGSPMMRSTVGCSRLAPVREEIQMRARDSAAYYSCDDHFVVVDKTVDYGRGGSMSDKTSASEVKTQVRPLDASTAAHMAGPSSNRRGTVVPKEVSDEGAFHCFVRLLLAFIVKVFAFFHIVYSQQETRANNPLPLAEPEPISDDHPAVEAFNVDHISPVIERLQRLEGKVDELGSKPPAIPMEKERSLLDSWNRIKCIESDLEQTKKVLQATVMKQLEIAESLEEVIRSNLRMMLGWMARARKIEEIEMWKVGGTDMRHSVPEQNCAIFLMNHRKERVRATQSADVEKRGNDEVALSGWARKQSSPIGGHPHQAWDGAASSSVSNLAIGPDGHRVASHHWELEAESPMLTFYSSAVIEKC</sequence>
<dbReference type="GO" id="GO:0061708">
    <property type="term" value="F:tRNA-5-taurinomethyluridine 2-sulfurtransferase"/>
    <property type="evidence" value="ECO:0007669"/>
    <property type="project" value="UniProtKB-EC"/>
</dbReference>
<dbReference type="InterPro" id="IPR036865">
    <property type="entry name" value="CRAL-TRIO_dom_sf"/>
</dbReference>
<dbReference type="NCBIfam" id="NF001138">
    <property type="entry name" value="PRK00143.1"/>
    <property type="match status" value="1"/>
</dbReference>
<evidence type="ECO:0000256" key="16">
    <source>
        <dbReference type="ARBA" id="ARBA00049564"/>
    </source>
</evidence>
<dbReference type="InterPro" id="IPR023382">
    <property type="entry name" value="MnmA-like_central_sf"/>
</dbReference>
<evidence type="ECO:0000313" key="19">
    <source>
        <dbReference type="Proteomes" id="UP000604825"/>
    </source>
</evidence>
<dbReference type="InterPro" id="IPR001251">
    <property type="entry name" value="CRAL-TRIO_dom"/>
</dbReference>
<dbReference type="Pfam" id="PF00650">
    <property type="entry name" value="CRAL_TRIO"/>
    <property type="match status" value="1"/>
</dbReference>
<evidence type="ECO:0000256" key="1">
    <source>
        <dbReference type="ARBA" id="ARBA00003986"/>
    </source>
</evidence>
<dbReference type="Gene3D" id="3.40.50.620">
    <property type="entry name" value="HUPs"/>
    <property type="match status" value="1"/>
</dbReference>
<dbReference type="Gene3D" id="1.10.8.20">
    <property type="entry name" value="N-terminal domain of phosphatidylinositol transfer protein sec14p"/>
    <property type="match status" value="1"/>
</dbReference>
<dbReference type="FunFam" id="3.40.525.10:FF:000011">
    <property type="entry name" value="SEC14 cytosolic factor"/>
    <property type="match status" value="1"/>
</dbReference>
<dbReference type="InterPro" id="IPR046885">
    <property type="entry name" value="MnmA-like_C"/>
</dbReference>
<reference evidence="18" key="1">
    <citation type="submission" date="2020-10" db="EMBL/GenBank/DDBJ databases">
        <authorList>
            <person name="Han B."/>
            <person name="Lu T."/>
            <person name="Zhao Q."/>
            <person name="Huang X."/>
            <person name="Zhao Y."/>
        </authorList>
    </citation>
    <scope>NUCLEOTIDE SEQUENCE</scope>
</reference>
<keyword evidence="13" id="KW-0333">Golgi apparatus</keyword>
<dbReference type="GO" id="GO:0005886">
    <property type="term" value="C:plasma membrane"/>
    <property type="evidence" value="ECO:0007669"/>
    <property type="project" value="UniProtKB-SubCell"/>
</dbReference>
<dbReference type="CDD" id="cd00170">
    <property type="entry name" value="SEC14"/>
    <property type="match status" value="1"/>
</dbReference>
<dbReference type="Gene3D" id="2.30.30.280">
    <property type="entry name" value="Adenine nucleotide alpha hydrolases-like domains"/>
    <property type="match status" value="1"/>
</dbReference>
<dbReference type="PANTHER" id="PTHR43052:SF1">
    <property type="entry name" value="TRNA-5-TAURINOMETHYLURIDINE 2-SULFURTRANSFERASE"/>
    <property type="match status" value="1"/>
</dbReference>
<dbReference type="HAMAP" id="MF_00144">
    <property type="entry name" value="tRNA_thiouridyl_MnmA"/>
    <property type="match status" value="1"/>
</dbReference>
<dbReference type="GO" id="GO:0015031">
    <property type="term" value="P:protein transport"/>
    <property type="evidence" value="ECO:0007669"/>
    <property type="project" value="UniProtKB-KW"/>
</dbReference>
<dbReference type="InterPro" id="IPR051305">
    <property type="entry name" value="tRNA_2-thiouridylase_MnmA"/>
</dbReference>